<dbReference type="PANTHER" id="PTHR33443:SF30">
    <property type="entry name" value="SARCOSINE DEHYDROGENASE-2C PROTEIN"/>
    <property type="match status" value="1"/>
</dbReference>
<reference evidence="1" key="2">
    <citation type="submission" date="2025-09" db="UniProtKB">
        <authorList>
            <consortium name="Ensembl"/>
        </authorList>
    </citation>
    <scope>IDENTIFICATION</scope>
</reference>
<reference evidence="1" key="1">
    <citation type="submission" date="2025-08" db="UniProtKB">
        <authorList>
            <consortium name="Ensembl"/>
        </authorList>
    </citation>
    <scope>IDENTIFICATION</scope>
</reference>
<dbReference type="PANTHER" id="PTHR33443">
    <property type="entry name" value="ZGC:112980"/>
    <property type="match status" value="1"/>
</dbReference>
<dbReference type="Ensembl" id="ENSPMGT00000012281.1">
    <property type="protein sequence ID" value="ENSPMGP00000011506.1"/>
    <property type="gene ID" value="ENSPMGG00000009525.1"/>
</dbReference>
<accession>A0A3B4A4V0</accession>
<proteinExistence type="predicted"/>
<organism evidence="1 2">
    <name type="scientific">Periophthalmus magnuspinnatus</name>
    <dbReference type="NCBI Taxonomy" id="409849"/>
    <lineage>
        <taxon>Eukaryota</taxon>
        <taxon>Metazoa</taxon>
        <taxon>Chordata</taxon>
        <taxon>Craniata</taxon>
        <taxon>Vertebrata</taxon>
        <taxon>Euteleostomi</taxon>
        <taxon>Actinopterygii</taxon>
        <taxon>Neopterygii</taxon>
        <taxon>Teleostei</taxon>
        <taxon>Neoteleostei</taxon>
        <taxon>Acanthomorphata</taxon>
        <taxon>Gobiaria</taxon>
        <taxon>Gobiiformes</taxon>
        <taxon>Gobioidei</taxon>
        <taxon>Gobiidae</taxon>
        <taxon>Oxudercinae</taxon>
        <taxon>Periophthalmus</taxon>
    </lineage>
</organism>
<sequence length="193" mass="21752">MCSTVDNAEVIILSDDDEPEEEEASVLFVEVEPVNKNIDSVLSSSAMEEDMVVTFSRCADVLPHARYDCPIQPFMATECEISTPIDNNQLMCEQCFCYICDKPASQCKVWTSSGVCHCNSHKRSTFWNNQRNSSLLGGLQSFNLTLCEIDSHLRHAEILLQRFKKELTVRFSAYLSGKPAEEYSPTAQGRVHE</sequence>
<evidence type="ECO:0000313" key="2">
    <source>
        <dbReference type="Proteomes" id="UP000261520"/>
    </source>
</evidence>
<name>A0A3B4A4V0_9GOBI</name>
<keyword evidence="2" id="KW-1185">Reference proteome</keyword>
<dbReference type="InterPro" id="IPR053234">
    <property type="entry name" value="RPM1_Interactor"/>
</dbReference>
<protein>
    <submittedName>
        <fullName evidence="1">Uncharacterized protein</fullName>
    </submittedName>
</protein>
<dbReference type="AlphaFoldDB" id="A0A3B4A4V0"/>
<evidence type="ECO:0000313" key="1">
    <source>
        <dbReference type="Ensembl" id="ENSPMGP00000011506.1"/>
    </source>
</evidence>
<dbReference type="Proteomes" id="UP000261520">
    <property type="component" value="Unplaced"/>
</dbReference>